<organism evidence="1 2">
    <name type="scientific">[Clostridium] hylemonae DSM 15053</name>
    <dbReference type="NCBI Taxonomy" id="553973"/>
    <lineage>
        <taxon>Bacteria</taxon>
        <taxon>Bacillati</taxon>
        <taxon>Bacillota</taxon>
        <taxon>Clostridia</taxon>
        <taxon>Lachnospirales</taxon>
        <taxon>Lachnospiraceae</taxon>
    </lineage>
</organism>
<dbReference type="EMBL" id="ABYI02000040">
    <property type="protein sequence ID" value="EEG72615.1"/>
    <property type="molecule type" value="Genomic_DNA"/>
</dbReference>
<dbReference type="PANTHER" id="PTHR39179:SF1">
    <property type="entry name" value="SPORE COAT PROTEIN I"/>
    <property type="match status" value="1"/>
</dbReference>
<dbReference type="GO" id="GO:0042601">
    <property type="term" value="C:endospore-forming forespore"/>
    <property type="evidence" value="ECO:0007669"/>
    <property type="project" value="TreeGrafter"/>
</dbReference>
<keyword evidence="2" id="KW-1185">Reference proteome</keyword>
<gene>
    <name evidence="1" type="ORF">CLOHYLEM_07253</name>
</gene>
<accession>C0C578</accession>
<dbReference type="InterPro" id="IPR011009">
    <property type="entry name" value="Kinase-like_dom_sf"/>
</dbReference>
<proteinExistence type="predicted"/>
<dbReference type="PANTHER" id="PTHR39179">
    <property type="entry name" value="SPORE COAT PROTEIN I"/>
    <property type="match status" value="1"/>
</dbReference>
<dbReference type="Gene3D" id="3.30.200.20">
    <property type="entry name" value="Phosphorylase Kinase, domain 1"/>
    <property type="match status" value="1"/>
</dbReference>
<dbReference type="HOGENOM" id="CLU_042636_1_0_9"/>
<evidence type="ECO:0000313" key="1">
    <source>
        <dbReference type="EMBL" id="EEG72615.1"/>
    </source>
</evidence>
<dbReference type="Gene3D" id="3.90.1200.10">
    <property type="match status" value="2"/>
</dbReference>
<name>C0C578_9FIRM</name>
<reference evidence="1" key="1">
    <citation type="submission" date="2009-02" db="EMBL/GenBank/DDBJ databases">
        <authorList>
            <person name="Fulton L."/>
            <person name="Clifton S."/>
            <person name="Fulton B."/>
            <person name="Xu J."/>
            <person name="Minx P."/>
            <person name="Pepin K.H."/>
            <person name="Johnson M."/>
            <person name="Bhonagiri V."/>
            <person name="Nash W.E."/>
            <person name="Mardis E.R."/>
            <person name="Wilson R.K."/>
        </authorList>
    </citation>
    <scope>NUCLEOTIDE SEQUENCE [LARGE SCALE GENOMIC DNA]</scope>
    <source>
        <strain evidence="1">DSM 15053</strain>
    </source>
</reference>
<sequence>MLYKVQGNVMQEYELNVLDQYNIDVTGTRKTRGAILCDTQQGLLLLREVTTSEKRIPALCELYEYLKSQGYEWTDPILLNKEGEYVSTAEDGGKYILKQWYQGRECDIRKPAELLAAAGNLAKLHTVMCHELEQGAPAGAHLGEEYIRHNRELKKVRRFMRGLSPKGEFEFAFLKYFDQMYQWADLALEELERSDYDALYEDSMERGCMTHGEYNYHNILILSGAAAAGEAVPASVSGRNAPRGADYRPHGSHSAREPLRIATTNFDKFKKDIQVEDLYYFLRKVMEKHGWKERLGDNMLNAYSAIHPLSSGETEYIKNRLIYPEKFWKIADSYYHSNKAWISVKSIEKLNVAIRQTEEKKRFLENIFSFHL</sequence>
<dbReference type="SUPFAM" id="SSF56112">
    <property type="entry name" value="Protein kinase-like (PK-like)"/>
    <property type="match status" value="1"/>
</dbReference>
<protein>
    <submittedName>
        <fullName evidence="1">Spore coat protein, CotS family</fullName>
    </submittedName>
</protein>
<dbReference type="Proteomes" id="UP000004893">
    <property type="component" value="Unassembled WGS sequence"/>
</dbReference>
<dbReference type="AlphaFoldDB" id="C0C578"/>
<comment type="caution">
    <text evidence="1">The sequence shown here is derived from an EMBL/GenBank/DDBJ whole genome shotgun (WGS) entry which is preliminary data.</text>
</comment>
<dbReference type="InterPro" id="IPR047175">
    <property type="entry name" value="CotS-like"/>
</dbReference>
<dbReference type="eggNOG" id="COG2334">
    <property type="taxonomic scope" value="Bacteria"/>
</dbReference>
<evidence type="ECO:0000313" key="2">
    <source>
        <dbReference type="Proteomes" id="UP000004893"/>
    </source>
</evidence>
<reference evidence="1" key="2">
    <citation type="submission" date="2013-06" db="EMBL/GenBank/DDBJ databases">
        <title>Draft genome sequence of Clostridium hylemonae (DSM 15053).</title>
        <authorList>
            <person name="Sudarsanam P."/>
            <person name="Ley R."/>
            <person name="Guruge J."/>
            <person name="Turnbaugh P.J."/>
            <person name="Mahowald M."/>
            <person name="Liep D."/>
            <person name="Gordon J."/>
        </authorList>
    </citation>
    <scope>NUCLEOTIDE SEQUENCE</scope>
    <source>
        <strain evidence="1">DSM 15053</strain>
    </source>
</reference>
<dbReference type="STRING" id="553973.CLOHYLEM_07253"/>